<dbReference type="EMBL" id="BARS01014119">
    <property type="protein sequence ID" value="GAF90213.1"/>
    <property type="molecule type" value="Genomic_DNA"/>
</dbReference>
<dbReference type="AlphaFoldDB" id="X0T9N5"/>
<dbReference type="SUPFAM" id="SSF53850">
    <property type="entry name" value="Periplasmic binding protein-like II"/>
    <property type="match status" value="1"/>
</dbReference>
<comment type="caution">
    <text evidence="1">The sequence shown here is derived from an EMBL/GenBank/DDBJ whole genome shotgun (WGS) entry which is preliminary data.</text>
</comment>
<protein>
    <submittedName>
        <fullName evidence="1">Uncharacterized protein</fullName>
    </submittedName>
</protein>
<sequence length="95" mass="10331">DLVSGEDYAFFPFMTIDPQYAGAVTGGADVIVVFNDNLTTRSFIEYLASADAQQIWVERGGFTATNNLVSLDAYPDPLARLAAEQLTGATVFRFD</sequence>
<organism evidence="1">
    <name type="scientific">marine sediment metagenome</name>
    <dbReference type="NCBI Taxonomy" id="412755"/>
    <lineage>
        <taxon>unclassified sequences</taxon>
        <taxon>metagenomes</taxon>
        <taxon>ecological metagenomes</taxon>
    </lineage>
</organism>
<reference evidence="1" key="1">
    <citation type="journal article" date="2014" name="Front. Microbiol.">
        <title>High frequency of phylogenetically diverse reductive dehalogenase-homologous genes in deep subseafloor sedimentary metagenomes.</title>
        <authorList>
            <person name="Kawai M."/>
            <person name="Futagami T."/>
            <person name="Toyoda A."/>
            <person name="Takaki Y."/>
            <person name="Nishi S."/>
            <person name="Hori S."/>
            <person name="Arai W."/>
            <person name="Tsubouchi T."/>
            <person name="Morono Y."/>
            <person name="Uchiyama I."/>
            <person name="Ito T."/>
            <person name="Fujiyama A."/>
            <person name="Inagaki F."/>
            <person name="Takami H."/>
        </authorList>
    </citation>
    <scope>NUCLEOTIDE SEQUENCE</scope>
    <source>
        <strain evidence="1">Expedition CK06-06</strain>
    </source>
</reference>
<accession>X0T9N5</accession>
<name>X0T9N5_9ZZZZ</name>
<evidence type="ECO:0000313" key="1">
    <source>
        <dbReference type="EMBL" id="GAF90213.1"/>
    </source>
</evidence>
<feature type="non-terminal residue" evidence="1">
    <location>
        <position position="95"/>
    </location>
</feature>
<gene>
    <name evidence="1" type="ORF">S01H1_24038</name>
</gene>
<dbReference type="Gene3D" id="3.40.190.10">
    <property type="entry name" value="Periplasmic binding protein-like II"/>
    <property type="match status" value="2"/>
</dbReference>
<feature type="non-terminal residue" evidence="1">
    <location>
        <position position="1"/>
    </location>
</feature>
<proteinExistence type="predicted"/>